<protein>
    <recommendedName>
        <fullName evidence="2">Polymerase nucleotidyl transferase domain-containing protein</fullName>
    </recommendedName>
</protein>
<dbReference type="EMBL" id="DSJT01000003">
    <property type="protein sequence ID" value="HEF86738.1"/>
    <property type="molecule type" value="Genomic_DNA"/>
</dbReference>
<dbReference type="AlphaFoldDB" id="A0A7C2FC25"/>
<name>A0A7C2FC25_9CREN</name>
<accession>A0A7C2FC25</accession>
<organism evidence="1">
    <name type="scientific">Thermosphaera aggregans</name>
    <dbReference type="NCBI Taxonomy" id="54254"/>
    <lineage>
        <taxon>Archaea</taxon>
        <taxon>Thermoproteota</taxon>
        <taxon>Thermoprotei</taxon>
        <taxon>Desulfurococcales</taxon>
        <taxon>Desulfurococcaceae</taxon>
        <taxon>Thermosphaera</taxon>
    </lineage>
</organism>
<sequence length="332" mass="37160">MWASQETILDHYYVRTVGNCYGVIVGNDHTPFYYIGYLKYCPSSSATYWKGGEVFYERLVKTYDPFQVHKHAALKEYIPFYDSQIPIIPVSIIRRIYDPVERARELLLKPADVLEAKASTLIQALQDCTGLTSGIGVTGSILPGIHNPDLSDIDIVIYGWRESLKVIECVRESDLFQPFTGGLMEDWSSRLSKMSGLPVETVRQLYRKYRRGLFSGTPYSIMFNTQHGGNVLLKPPFKTLGEIIISGMVEGGLDALSYPSEGTLENYKVLDSTVKPPYDVTEIMSFETLYTSILFEGGDVLVKGLLQCSERLEACRILVGGVEGKGFVKPVS</sequence>
<evidence type="ECO:0000313" key="1">
    <source>
        <dbReference type="EMBL" id="HEF86738.1"/>
    </source>
</evidence>
<comment type="caution">
    <text evidence="1">The sequence shown here is derived from an EMBL/GenBank/DDBJ whole genome shotgun (WGS) entry which is preliminary data.</text>
</comment>
<proteinExistence type="predicted"/>
<gene>
    <name evidence="1" type="ORF">ENP55_00180</name>
</gene>
<evidence type="ECO:0008006" key="2">
    <source>
        <dbReference type="Google" id="ProtNLM"/>
    </source>
</evidence>
<reference evidence="1" key="1">
    <citation type="journal article" date="2020" name="mSystems">
        <title>Genome- and Community-Level Interaction Insights into Carbon Utilization and Element Cycling Functions of Hydrothermarchaeota in Hydrothermal Sediment.</title>
        <authorList>
            <person name="Zhou Z."/>
            <person name="Liu Y."/>
            <person name="Xu W."/>
            <person name="Pan J."/>
            <person name="Luo Z.H."/>
            <person name="Li M."/>
        </authorList>
    </citation>
    <scope>NUCLEOTIDE SEQUENCE [LARGE SCALE GENOMIC DNA]</scope>
    <source>
        <strain evidence="1">SpSt-23</strain>
    </source>
</reference>